<keyword evidence="10" id="KW-1185">Reference proteome</keyword>
<dbReference type="Pfam" id="PF03188">
    <property type="entry name" value="Cytochrom_B561"/>
    <property type="match status" value="1"/>
</dbReference>
<protein>
    <recommendedName>
        <fullName evidence="8">Cytochrome b561 domain-containing protein</fullName>
    </recommendedName>
</protein>
<dbReference type="EMBL" id="LIAE01010538">
    <property type="protein sequence ID" value="PAV59242.1"/>
    <property type="molecule type" value="Genomic_DNA"/>
</dbReference>
<evidence type="ECO:0000256" key="2">
    <source>
        <dbReference type="ARBA" id="ARBA00022448"/>
    </source>
</evidence>
<evidence type="ECO:0000256" key="4">
    <source>
        <dbReference type="ARBA" id="ARBA00022982"/>
    </source>
</evidence>
<evidence type="ECO:0000256" key="1">
    <source>
        <dbReference type="ARBA" id="ARBA00004370"/>
    </source>
</evidence>
<keyword evidence="6 7" id="KW-0472">Membrane</keyword>
<dbReference type="EMBL" id="LIAE01010538">
    <property type="protein sequence ID" value="PAV59243.1"/>
    <property type="molecule type" value="Genomic_DNA"/>
</dbReference>
<dbReference type="Proteomes" id="UP000218231">
    <property type="component" value="Unassembled WGS sequence"/>
</dbReference>
<dbReference type="OrthoDB" id="907479at2759"/>
<reference evidence="9 10" key="1">
    <citation type="journal article" date="2017" name="Curr. Biol.">
        <title>Genome architecture and evolution of a unichromosomal asexual nematode.</title>
        <authorList>
            <person name="Fradin H."/>
            <person name="Zegar C."/>
            <person name="Gutwein M."/>
            <person name="Lucas J."/>
            <person name="Kovtun M."/>
            <person name="Corcoran D."/>
            <person name="Baugh L.R."/>
            <person name="Kiontke K."/>
            <person name="Gunsalus K."/>
            <person name="Fitch D.H."/>
            <person name="Piano F."/>
        </authorList>
    </citation>
    <scope>NUCLEOTIDE SEQUENCE [LARGE SCALE GENOMIC DNA]</scope>
    <source>
        <strain evidence="9">PF1309</strain>
    </source>
</reference>
<dbReference type="GO" id="GO:0016020">
    <property type="term" value="C:membrane"/>
    <property type="evidence" value="ECO:0007669"/>
    <property type="project" value="UniProtKB-SubCell"/>
</dbReference>
<proteinExistence type="predicted"/>
<dbReference type="AlphaFoldDB" id="A0A2A2JC07"/>
<comment type="caution">
    <text evidence="9">The sequence shown here is derived from an EMBL/GenBank/DDBJ whole genome shotgun (WGS) entry which is preliminary data.</text>
</comment>
<feature type="transmembrane region" description="Helical" evidence="7">
    <location>
        <begin position="26"/>
        <end position="46"/>
    </location>
</feature>
<evidence type="ECO:0000259" key="8">
    <source>
        <dbReference type="PROSITE" id="PS50939"/>
    </source>
</evidence>
<organism evidence="9 10">
    <name type="scientific">Diploscapter pachys</name>
    <dbReference type="NCBI Taxonomy" id="2018661"/>
    <lineage>
        <taxon>Eukaryota</taxon>
        <taxon>Metazoa</taxon>
        <taxon>Ecdysozoa</taxon>
        <taxon>Nematoda</taxon>
        <taxon>Chromadorea</taxon>
        <taxon>Rhabditida</taxon>
        <taxon>Rhabditina</taxon>
        <taxon>Rhabditomorpha</taxon>
        <taxon>Rhabditoidea</taxon>
        <taxon>Rhabditidae</taxon>
        <taxon>Diploscapter</taxon>
    </lineage>
</organism>
<keyword evidence="3 7" id="KW-0812">Transmembrane</keyword>
<keyword evidence="2" id="KW-0813">Transport</keyword>
<accession>A0A2A2JC07</accession>
<sequence>MFGFISFYFPGAPMKVRATFMPYHRIVGGLSFVGCSIQVIIGHTQLAAWDGGSCFYSLSCENGIEFVYIFLMISLVLYVIGVMCCIIPPKWRRQKTPDEEK</sequence>
<name>A0A2A2JC07_9BILA</name>
<dbReference type="EMBL" id="LIAE01010538">
    <property type="protein sequence ID" value="PAV59244.1"/>
    <property type="molecule type" value="Genomic_DNA"/>
</dbReference>
<feature type="transmembrane region" description="Helical" evidence="7">
    <location>
        <begin position="66"/>
        <end position="87"/>
    </location>
</feature>
<gene>
    <name evidence="9" type="ORF">WR25_09892</name>
</gene>
<feature type="domain" description="Cytochrome b561" evidence="8">
    <location>
        <begin position="1"/>
        <end position="80"/>
    </location>
</feature>
<keyword evidence="4" id="KW-0249">Electron transport</keyword>
<evidence type="ECO:0000256" key="7">
    <source>
        <dbReference type="SAM" id="Phobius"/>
    </source>
</evidence>
<evidence type="ECO:0000313" key="9">
    <source>
        <dbReference type="EMBL" id="PAV59243.1"/>
    </source>
</evidence>
<keyword evidence="5 7" id="KW-1133">Transmembrane helix</keyword>
<evidence type="ECO:0000256" key="3">
    <source>
        <dbReference type="ARBA" id="ARBA00022692"/>
    </source>
</evidence>
<comment type="subcellular location">
    <subcellularLocation>
        <location evidence="1">Membrane</location>
    </subcellularLocation>
</comment>
<dbReference type="PROSITE" id="PS50939">
    <property type="entry name" value="CYTOCHROME_B561"/>
    <property type="match status" value="1"/>
</dbReference>
<dbReference type="InterPro" id="IPR006593">
    <property type="entry name" value="Cyt_b561/ferric_Rdtase_TM"/>
</dbReference>
<evidence type="ECO:0000313" key="10">
    <source>
        <dbReference type="Proteomes" id="UP000218231"/>
    </source>
</evidence>
<evidence type="ECO:0000256" key="5">
    <source>
        <dbReference type="ARBA" id="ARBA00022989"/>
    </source>
</evidence>
<evidence type="ECO:0000256" key="6">
    <source>
        <dbReference type="ARBA" id="ARBA00023136"/>
    </source>
</evidence>
<dbReference type="Gene3D" id="1.20.120.1770">
    <property type="match status" value="1"/>
</dbReference>